<evidence type="ECO:0000313" key="3">
    <source>
        <dbReference type="EMBL" id="AEO65831.1"/>
    </source>
</evidence>
<sequence length="162" mass="18204">MAGPVPASANRGDARPPKEPSAIYKLVMTPLILVSFLVSLALVDLRYSALRAHYHADTDQASRLPRWLHRIVDRYRPYRYVTVDERGRPVGEGRPRSPGSPGREAEDYYHSKQRKLMKMEAAEAFEIRGSVLVALALLSLGVSWAAWRLAAWSFGIVMAWLS</sequence>
<keyword evidence="2" id="KW-0812">Transmembrane</keyword>
<keyword evidence="4" id="KW-1185">Reference proteome</keyword>
<dbReference type="eggNOG" id="ENOG502T1TY">
    <property type="taxonomic scope" value="Eukaryota"/>
</dbReference>
<dbReference type="KEGG" id="ttt:THITE_119373"/>
<dbReference type="Proteomes" id="UP000008181">
    <property type="component" value="Chromosome 2"/>
</dbReference>
<evidence type="ECO:0000313" key="4">
    <source>
        <dbReference type="Proteomes" id="UP000008181"/>
    </source>
</evidence>
<protein>
    <submittedName>
        <fullName evidence="3">Uncharacterized protein</fullName>
    </submittedName>
</protein>
<gene>
    <name evidence="3" type="ORF">THITE_119373</name>
</gene>
<name>G2R2F8_THETT</name>
<feature type="region of interest" description="Disordered" evidence="1">
    <location>
        <begin position="86"/>
        <end position="108"/>
    </location>
</feature>
<evidence type="ECO:0000256" key="2">
    <source>
        <dbReference type="SAM" id="Phobius"/>
    </source>
</evidence>
<feature type="compositionally biased region" description="Basic and acidic residues" evidence="1">
    <location>
        <begin position="86"/>
        <end position="95"/>
    </location>
</feature>
<proteinExistence type="predicted"/>
<keyword evidence="2" id="KW-1133">Transmembrane helix</keyword>
<feature type="transmembrane region" description="Helical" evidence="2">
    <location>
        <begin position="22"/>
        <end position="43"/>
    </location>
</feature>
<evidence type="ECO:0000256" key="1">
    <source>
        <dbReference type="SAM" id="MobiDB-lite"/>
    </source>
</evidence>
<dbReference type="HOGENOM" id="CLU_134521_0_0_1"/>
<keyword evidence="2" id="KW-0472">Membrane</keyword>
<dbReference type="EMBL" id="CP003010">
    <property type="protein sequence ID" value="AEO65831.1"/>
    <property type="molecule type" value="Genomic_DNA"/>
</dbReference>
<dbReference type="OrthoDB" id="4156595at2759"/>
<dbReference type="AlphaFoldDB" id="G2R2F8"/>
<organism evidence="3 4">
    <name type="scientific">Thermothielavioides terrestris (strain ATCC 38088 / NRRL 8126)</name>
    <name type="common">Thielavia terrestris</name>
    <dbReference type="NCBI Taxonomy" id="578455"/>
    <lineage>
        <taxon>Eukaryota</taxon>
        <taxon>Fungi</taxon>
        <taxon>Dikarya</taxon>
        <taxon>Ascomycota</taxon>
        <taxon>Pezizomycotina</taxon>
        <taxon>Sordariomycetes</taxon>
        <taxon>Sordariomycetidae</taxon>
        <taxon>Sordariales</taxon>
        <taxon>Chaetomiaceae</taxon>
        <taxon>Thermothielavioides</taxon>
        <taxon>Thermothielavioides terrestris</taxon>
    </lineage>
</organism>
<feature type="transmembrane region" description="Helical" evidence="2">
    <location>
        <begin position="121"/>
        <end position="138"/>
    </location>
</feature>
<reference evidence="3 4" key="1">
    <citation type="journal article" date="2011" name="Nat. Biotechnol.">
        <title>Comparative genomic analysis of the thermophilic biomass-degrading fungi Myceliophthora thermophila and Thielavia terrestris.</title>
        <authorList>
            <person name="Berka R.M."/>
            <person name="Grigoriev I.V."/>
            <person name="Otillar R."/>
            <person name="Salamov A."/>
            <person name="Grimwood J."/>
            <person name="Reid I."/>
            <person name="Ishmael N."/>
            <person name="John T."/>
            <person name="Darmond C."/>
            <person name="Moisan M.-C."/>
            <person name="Henrissat B."/>
            <person name="Coutinho P.M."/>
            <person name="Lombard V."/>
            <person name="Natvig D.O."/>
            <person name="Lindquist E."/>
            <person name="Schmutz J."/>
            <person name="Lucas S."/>
            <person name="Harris P."/>
            <person name="Powlowski J."/>
            <person name="Bellemare A."/>
            <person name="Taylor D."/>
            <person name="Butler G."/>
            <person name="de Vries R.P."/>
            <person name="Allijn I.E."/>
            <person name="van den Brink J."/>
            <person name="Ushinsky S."/>
            <person name="Storms R."/>
            <person name="Powell A.J."/>
            <person name="Paulsen I.T."/>
            <person name="Elbourne L.D.H."/>
            <person name="Baker S.E."/>
            <person name="Magnuson J."/>
            <person name="LaBoissiere S."/>
            <person name="Clutterbuck A.J."/>
            <person name="Martinez D."/>
            <person name="Wogulis M."/>
            <person name="de Leon A.L."/>
            <person name="Rey M.W."/>
            <person name="Tsang A."/>
        </authorList>
    </citation>
    <scope>NUCLEOTIDE SEQUENCE [LARGE SCALE GENOMIC DNA]</scope>
    <source>
        <strain evidence="4">ATCC 38088 / NRRL 8126</strain>
    </source>
</reference>
<accession>G2R2F8</accession>
<dbReference type="RefSeq" id="XP_003652167.1">
    <property type="nucleotide sequence ID" value="XM_003652119.1"/>
</dbReference>
<dbReference type="GeneID" id="11516689"/>